<organism evidence="1 2">
    <name type="scientific">Lucilia cuprina</name>
    <name type="common">Green bottle fly</name>
    <name type="synonym">Australian sheep blowfly</name>
    <dbReference type="NCBI Taxonomy" id="7375"/>
    <lineage>
        <taxon>Eukaryota</taxon>
        <taxon>Metazoa</taxon>
        <taxon>Ecdysozoa</taxon>
        <taxon>Arthropoda</taxon>
        <taxon>Hexapoda</taxon>
        <taxon>Insecta</taxon>
        <taxon>Pterygota</taxon>
        <taxon>Neoptera</taxon>
        <taxon>Endopterygota</taxon>
        <taxon>Diptera</taxon>
        <taxon>Brachycera</taxon>
        <taxon>Muscomorpha</taxon>
        <taxon>Oestroidea</taxon>
        <taxon>Calliphoridae</taxon>
        <taxon>Luciliinae</taxon>
        <taxon>Lucilia</taxon>
    </lineage>
</organism>
<dbReference type="EMBL" id="JRES01001072">
    <property type="protein sequence ID" value="KNC25741.1"/>
    <property type="molecule type" value="Genomic_DNA"/>
</dbReference>
<accession>A0A0L0C0F5</accession>
<dbReference type="AlphaFoldDB" id="A0A0L0C0F5"/>
<dbReference type="Proteomes" id="UP000037069">
    <property type="component" value="Unassembled WGS sequence"/>
</dbReference>
<gene>
    <name evidence="1" type="ORF">FF38_10400</name>
</gene>
<evidence type="ECO:0000313" key="2">
    <source>
        <dbReference type="Proteomes" id="UP000037069"/>
    </source>
</evidence>
<evidence type="ECO:0000313" key="1">
    <source>
        <dbReference type="EMBL" id="KNC25741.1"/>
    </source>
</evidence>
<keyword evidence="2" id="KW-1185">Reference proteome</keyword>
<comment type="caution">
    <text evidence="1">The sequence shown here is derived from an EMBL/GenBank/DDBJ whole genome shotgun (WGS) entry which is preliminary data.</text>
</comment>
<protein>
    <submittedName>
        <fullName evidence="1">Uncharacterized protein</fullName>
    </submittedName>
</protein>
<reference evidence="1 2" key="1">
    <citation type="journal article" date="2015" name="Nat. Commun.">
        <title>Lucilia cuprina genome unlocks parasitic fly biology to underpin future interventions.</title>
        <authorList>
            <person name="Anstead C.A."/>
            <person name="Korhonen P.K."/>
            <person name="Young N.D."/>
            <person name="Hall R.S."/>
            <person name="Jex A.R."/>
            <person name="Murali S.C."/>
            <person name="Hughes D.S."/>
            <person name="Lee S.F."/>
            <person name="Perry T."/>
            <person name="Stroehlein A.J."/>
            <person name="Ansell B.R."/>
            <person name="Breugelmans B."/>
            <person name="Hofmann A."/>
            <person name="Qu J."/>
            <person name="Dugan S."/>
            <person name="Lee S.L."/>
            <person name="Chao H."/>
            <person name="Dinh H."/>
            <person name="Han Y."/>
            <person name="Doddapaneni H.V."/>
            <person name="Worley K.C."/>
            <person name="Muzny D.M."/>
            <person name="Ioannidis P."/>
            <person name="Waterhouse R.M."/>
            <person name="Zdobnov E.M."/>
            <person name="James P.J."/>
            <person name="Bagnall N.H."/>
            <person name="Kotze A.C."/>
            <person name="Gibbs R.A."/>
            <person name="Richards S."/>
            <person name="Batterham P."/>
            <person name="Gasser R.B."/>
        </authorList>
    </citation>
    <scope>NUCLEOTIDE SEQUENCE [LARGE SCALE GENOMIC DNA]</scope>
    <source>
        <strain evidence="1 2">LS</strain>
        <tissue evidence="1">Full body</tissue>
    </source>
</reference>
<proteinExistence type="predicted"/>
<sequence length="177" mass="20427">MKIHKDVQQQEIHYCYYRLNMIADLLLPSGNVTLISFPIFVSLESGESDTISTSSQQRYKARHLKSQAPGQRKYFASLASTNSFRLKSLSQIKRNDKDWNQKTSIETDFYKADYYKKIFQYNKRLKAHFLKKKLNWADNFSAAVIFYNKPPPSNENGCGDAADHLTLACISASQKRL</sequence>
<name>A0A0L0C0F5_LUCCU</name>